<evidence type="ECO:0000256" key="2">
    <source>
        <dbReference type="SAM" id="Phobius"/>
    </source>
</evidence>
<keyword evidence="2" id="KW-0472">Membrane</keyword>
<keyword evidence="4" id="KW-1185">Reference proteome</keyword>
<evidence type="ECO:0000313" key="4">
    <source>
        <dbReference type="Proteomes" id="UP001165060"/>
    </source>
</evidence>
<reference evidence="3 4" key="1">
    <citation type="journal article" date="2023" name="Commun. Biol.">
        <title>Genome analysis of Parmales, the sister group of diatoms, reveals the evolutionary specialization of diatoms from phago-mixotrophs to photoautotrophs.</title>
        <authorList>
            <person name="Ban H."/>
            <person name="Sato S."/>
            <person name="Yoshikawa S."/>
            <person name="Yamada K."/>
            <person name="Nakamura Y."/>
            <person name="Ichinomiya M."/>
            <person name="Sato N."/>
            <person name="Blanc-Mathieu R."/>
            <person name="Endo H."/>
            <person name="Kuwata A."/>
            <person name="Ogata H."/>
        </authorList>
    </citation>
    <scope>NUCLEOTIDE SEQUENCE [LARGE SCALE GENOMIC DNA]</scope>
</reference>
<accession>A0ABQ6MGC4</accession>
<name>A0ABQ6MGC4_9STRA</name>
<feature type="region of interest" description="Disordered" evidence="1">
    <location>
        <begin position="1"/>
        <end position="27"/>
    </location>
</feature>
<feature type="transmembrane region" description="Helical" evidence="2">
    <location>
        <begin position="355"/>
        <end position="378"/>
    </location>
</feature>
<protein>
    <submittedName>
        <fullName evidence="3">Uncharacterized protein</fullName>
    </submittedName>
</protein>
<organism evidence="3 4">
    <name type="scientific">Tetraparma gracilis</name>
    <dbReference type="NCBI Taxonomy" id="2962635"/>
    <lineage>
        <taxon>Eukaryota</taxon>
        <taxon>Sar</taxon>
        <taxon>Stramenopiles</taxon>
        <taxon>Ochrophyta</taxon>
        <taxon>Bolidophyceae</taxon>
        <taxon>Parmales</taxon>
        <taxon>Triparmaceae</taxon>
        <taxon>Tetraparma</taxon>
    </lineage>
</organism>
<gene>
    <name evidence="3" type="ORF">TeGR_g3730</name>
</gene>
<comment type="caution">
    <text evidence="3">The sequence shown here is derived from an EMBL/GenBank/DDBJ whole genome shotgun (WGS) entry which is preliminary data.</text>
</comment>
<dbReference type="Proteomes" id="UP001165060">
    <property type="component" value="Unassembled WGS sequence"/>
</dbReference>
<feature type="compositionally biased region" description="Basic and acidic residues" evidence="1">
    <location>
        <begin position="463"/>
        <end position="472"/>
    </location>
</feature>
<keyword evidence="2" id="KW-0812">Transmembrane</keyword>
<sequence>MAPPSLPSSLYSLLPPPPSTSFSHPTSLSSSIELYSLSLSVNNTPLPALGLRYRPRESPRDLCNLPTLPFSLVVSALPPAAPGPVSFEAPAPPEAVDLSAPQAPRLPPTLSVHVSTPPSHSACAAAEGRAGEEFGLPFGGEVEKAAFLALVTDNVYESYLLHLFSLVSEGHYSLALTGLADPPDPASLPAPEPRGHAPPAYAPYAYPGVTPTPLQFLQDSLGYFASVYVFLAPAVPAEPEGWEIGGGEVELLGEGDARAGDAEAKRKGQEACFAACAAKDQCCDEGLLSCDCGVDCTPLLCLQQCLRAEGSVGATYLPTPSGFLLLPASPTVQLSPLPFPIPSPPILDPNTSNPISFLDVSLFLGILSFFLLGAAVILRKSRLINTALRLPLVDSIVSATEPDFTVPGEDGAGLYDEVGYEADQDDLSDTEQGSSLTASPAPGAAAAAAGAFGFVDSDEESEEGGKYVRMADLRMGSSPATPFGKKRPKKDGA</sequence>
<keyword evidence="2" id="KW-1133">Transmembrane helix</keyword>
<proteinExistence type="predicted"/>
<feature type="compositionally biased region" description="Basic residues" evidence="1">
    <location>
        <begin position="484"/>
        <end position="493"/>
    </location>
</feature>
<feature type="region of interest" description="Disordered" evidence="1">
    <location>
        <begin position="463"/>
        <end position="493"/>
    </location>
</feature>
<evidence type="ECO:0000313" key="3">
    <source>
        <dbReference type="EMBL" id="GMI25819.1"/>
    </source>
</evidence>
<dbReference type="EMBL" id="BRYB01000231">
    <property type="protein sequence ID" value="GMI25819.1"/>
    <property type="molecule type" value="Genomic_DNA"/>
</dbReference>
<evidence type="ECO:0000256" key="1">
    <source>
        <dbReference type="SAM" id="MobiDB-lite"/>
    </source>
</evidence>